<feature type="domain" description="Gfo/Idh/MocA-like oxidoreductase N-terminal" evidence="2">
    <location>
        <begin position="14"/>
        <end position="132"/>
    </location>
</feature>
<dbReference type="InterPro" id="IPR050463">
    <property type="entry name" value="Gfo/Idh/MocA_oxidrdct_glycsds"/>
</dbReference>
<gene>
    <name evidence="4" type="ORF">FHU37_000495</name>
</gene>
<dbReference type="Proteomes" id="UP000567795">
    <property type="component" value="Unassembled WGS sequence"/>
</dbReference>
<evidence type="ECO:0000313" key="5">
    <source>
        <dbReference type="Proteomes" id="UP000567795"/>
    </source>
</evidence>
<dbReference type="GO" id="GO:0016491">
    <property type="term" value="F:oxidoreductase activity"/>
    <property type="evidence" value="ECO:0007669"/>
    <property type="project" value="UniProtKB-KW"/>
</dbReference>
<sequence length="378" mass="38475">MSTGTGGAGEASVLRVGIVGLGNISGAYLGWLDAHGAAAGLRLTAVADLDAGRARAVADGRPGVRALSTEALCADPEVDVVLNLTIPAAHGAVAHAAIAAGKHVYGEKPLAADRAEAMGVMAAAEKAGVRVGCAPDTVLGRGVQTARAVVDAGTIGVPTAATAFMTTAGHERWHPGPRFYYQPGGGPLLDMGPYYLTALVHLLGPVVRVMGAGGRGRAERVVGSGPAAGTVFPVEVDTHVTGVLVHESGALSTVLMSFDVHAARLPFIEVYGTEGSVSVPDPNTFDGPVEVYGAADREWRRIPLTHGYLEGGRGLGLADLAAALRDGSRHRASGEVALHVLDIMESLLTAAEEHSGVALRTTCVRPEPAPTTLGAAPE</sequence>
<keyword evidence="1" id="KW-0560">Oxidoreductase</keyword>
<evidence type="ECO:0000256" key="1">
    <source>
        <dbReference type="ARBA" id="ARBA00023002"/>
    </source>
</evidence>
<dbReference type="SUPFAM" id="SSF55347">
    <property type="entry name" value="Glyceraldehyde-3-phosphate dehydrogenase-like, C-terminal domain"/>
    <property type="match status" value="1"/>
</dbReference>
<dbReference type="PANTHER" id="PTHR43818">
    <property type="entry name" value="BCDNA.GH03377"/>
    <property type="match status" value="1"/>
</dbReference>
<accession>A0A852ZZ50</accession>
<dbReference type="SUPFAM" id="SSF51735">
    <property type="entry name" value="NAD(P)-binding Rossmann-fold domains"/>
    <property type="match status" value="1"/>
</dbReference>
<reference evidence="4 5" key="1">
    <citation type="submission" date="2020-07" db="EMBL/GenBank/DDBJ databases">
        <title>Sequencing the genomes of 1000 actinobacteria strains.</title>
        <authorList>
            <person name="Klenk H.-P."/>
        </authorList>
    </citation>
    <scope>NUCLEOTIDE SEQUENCE [LARGE SCALE GENOMIC DNA]</scope>
    <source>
        <strain evidence="4 5">DSM 42178</strain>
    </source>
</reference>
<name>A0A852ZZ50_9ACTN</name>
<evidence type="ECO:0000313" key="4">
    <source>
        <dbReference type="EMBL" id="NYI03552.1"/>
    </source>
</evidence>
<organism evidence="4 5">
    <name type="scientific">Allostreptomyces psammosilenae</name>
    <dbReference type="NCBI Taxonomy" id="1892865"/>
    <lineage>
        <taxon>Bacteria</taxon>
        <taxon>Bacillati</taxon>
        <taxon>Actinomycetota</taxon>
        <taxon>Actinomycetes</taxon>
        <taxon>Kitasatosporales</taxon>
        <taxon>Streptomycetaceae</taxon>
        <taxon>Allostreptomyces</taxon>
    </lineage>
</organism>
<dbReference type="RefSeq" id="WP_246449540.1">
    <property type="nucleotide sequence ID" value="NZ_JACBZD010000001.1"/>
</dbReference>
<dbReference type="InterPro" id="IPR055170">
    <property type="entry name" value="GFO_IDH_MocA-like_dom"/>
</dbReference>
<comment type="caution">
    <text evidence="4">The sequence shown here is derived from an EMBL/GenBank/DDBJ whole genome shotgun (WGS) entry which is preliminary data.</text>
</comment>
<evidence type="ECO:0000259" key="3">
    <source>
        <dbReference type="Pfam" id="PF22725"/>
    </source>
</evidence>
<dbReference type="PANTHER" id="PTHR43818:SF11">
    <property type="entry name" value="BCDNA.GH03377"/>
    <property type="match status" value="1"/>
</dbReference>
<proteinExistence type="predicted"/>
<dbReference type="Pfam" id="PF01408">
    <property type="entry name" value="GFO_IDH_MocA"/>
    <property type="match status" value="1"/>
</dbReference>
<dbReference type="Pfam" id="PF22725">
    <property type="entry name" value="GFO_IDH_MocA_C3"/>
    <property type="match status" value="1"/>
</dbReference>
<dbReference type="Gene3D" id="3.30.360.10">
    <property type="entry name" value="Dihydrodipicolinate Reductase, domain 2"/>
    <property type="match status" value="1"/>
</dbReference>
<keyword evidence="5" id="KW-1185">Reference proteome</keyword>
<feature type="domain" description="GFO/IDH/MocA-like oxidoreductase" evidence="3">
    <location>
        <begin position="143"/>
        <end position="277"/>
    </location>
</feature>
<dbReference type="InterPro" id="IPR036291">
    <property type="entry name" value="NAD(P)-bd_dom_sf"/>
</dbReference>
<dbReference type="Gene3D" id="3.40.50.720">
    <property type="entry name" value="NAD(P)-binding Rossmann-like Domain"/>
    <property type="match status" value="1"/>
</dbReference>
<protein>
    <submittedName>
        <fullName evidence="4">Putative dehydrogenase</fullName>
    </submittedName>
</protein>
<dbReference type="InterPro" id="IPR000683">
    <property type="entry name" value="Gfo/Idh/MocA-like_OxRdtase_N"/>
</dbReference>
<dbReference type="GO" id="GO:0000166">
    <property type="term" value="F:nucleotide binding"/>
    <property type="evidence" value="ECO:0007669"/>
    <property type="project" value="InterPro"/>
</dbReference>
<evidence type="ECO:0000259" key="2">
    <source>
        <dbReference type="Pfam" id="PF01408"/>
    </source>
</evidence>
<dbReference type="EMBL" id="JACBZD010000001">
    <property type="protein sequence ID" value="NYI03552.1"/>
    <property type="molecule type" value="Genomic_DNA"/>
</dbReference>
<dbReference type="AlphaFoldDB" id="A0A852ZZ50"/>